<dbReference type="Proteomes" id="UP001205566">
    <property type="component" value="Unassembled WGS sequence"/>
</dbReference>
<proteinExistence type="inferred from homology"/>
<evidence type="ECO:0000256" key="2">
    <source>
        <dbReference type="ARBA" id="ARBA00004496"/>
    </source>
</evidence>
<comment type="function">
    <text evidence="1 15 16">Specifically methylates guanosine-37 in various tRNAs.</text>
</comment>
<evidence type="ECO:0000256" key="11">
    <source>
        <dbReference type="ARBA" id="ARBA00022694"/>
    </source>
</evidence>
<feature type="binding site" evidence="15">
    <location>
        <position position="118"/>
    </location>
    <ligand>
        <name>S-adenosyl-L-methionine</name>
        <dbReference type="ChEBI" id="CHEBI:59789"/>
    </ligand>
</feature>
<protein>
    <recommendedName>
        <fullName evidence="6 15">tRNA (guanine-N(1)-)-methyltransferase</fullName>
        <ecNumber evidence="5 15">2.1.1.228</ecNumber>
    </recommendedName>
    <alternativeName>
        <fullName evidence="12 15">M1G-methyltransferase</fullName>
    </alternativeName>
    <alternativeName>
        <fullName evidence="13 15">tRNA [GM37] methyltransferase</fullName>
    </alternativeName>
</protein>
<dbReference type="GO" id="GO:0032259">
    <property type="term" value="P:methylation"/>
    <property type="evidence" value="ECO:0007669"/>
    <property type="project" value="UniProtKB-KW"/>
</dbReference>
<evidence type="ECO:0000256" key="9">
    <source>
        <dbReference type="ARBA" id="ARBA00022679"/>
    </source>
</evidence>
<comment type="subunit">
    <text evidence="4 15 16">Homodimer.</text>
</comment>
<dbReference type="PANTHER" id="PTHR46417">
    <property type="entry name" value="TRNA (GUANINE-N(1)-)-METHYLTRANSFERASE"/>
    <property type="match status" value="1"/>
</dbReference>
<evidence type="ECO:0000256" key="12">
    <source>
        <dbReference type="ARBA" id="ARBA00029736"/>
    </source>
</evidence>
<dbReference type="CDD" id="cd18080">
    <property type="entry name" value="TrmD-like"/>
    <property type="match status" value="1"/>
</dbReference>
<evidence type="ECO:0000256" key="15">
    <source>
        <dbReference type="HAMAP-Rule" id="MF_00605"/>
    </source>
</evidence>
<keyword evidence="11 15" id="KW-0819">tRNA processing</keyword>
<keyword evidence="19" id="KW-1185">Reference proteome</keyword>
<keyword evidence="7 15" id="KW-0963">Cytoplasm</keyword>
<dbReference type="InterPro" id="IPR023148">
    <property type="entry name" value="tRNA_m1G_MeTrfase_C_sf"/>
</dbReference>
<dbReference type="RefSeq" id="WP_231757689.1">
    <property type="nucleotide sequence ID" value="NZ_CP088953.1"/>
</dbReference>
<dbReference type="InterPro" id="IPR029026">
    <property type="entry name" value="tRNA_m1G_MTases_N"/>
</dbReference>
<dbReference type="Pfam" id="PF01746">
    <property type="entry name" value="tRNA_m1G_MT"/>
    <property type="match status" value="1"/>
</dbReference>
<comment type="caution">
    <text evidence="18">The sequence shown here is derived from an EMBL/GenBank/DDBJ whole genome shotgun (WGS) entry which is preliminary data.</text>
</comment>
<name>A0ABT1P088_9GAMM</name>
<evidence type="ECO:0000256" key="13">
    <source>
        <dbReference type="ARBA" id="ARBA00033392"/>
    </source>
</evidence>
<evidence type="ECO:0000313" key="19">
    <source>
        <dbReference type="Proteomes" id="UP001205566"/>
    </source>
</evidence>
<keyword evidence="8 15" id="KW-0489">Methyltransferase</keyword>
<organism evidence="18 19">
    <name type="scientific">Microbulbifer elongatus</name>
    <dbReference type="NCBI Taxonomy" id="86173"/>
    <lineage>
        <taxon>Bacteria</taxon>
        <taxon>Pseudomonadati</taxon>
        <taxon>Pseudomonadota</taxon>
        <taxon>Gammaproteobacteria</taxon>
        <taxon>Cellvibrionales</taxon>
        <taxon>Microbulbiferaceae</taxon>
        <taxon>Microbulbifer</taxon>
    </lineage>
</organism>
<dbReference type="GO" id="GO:0052906">
    <property type="term" value="F:tRNA (guanine(37)-N1)-methyltransferase activity"/>
    <property type="evidence" value="ECO:0007669"/>
    <property type="project" value="UniProtKB-EC"/>
</dbReference>
<dbReference type="InterPro" id="IPR029028">
    <property type="entry name" value="Alpha/beta_knot_MTases"/>
</dbReference>
<dbReference type="NCBIfam" id="NF000648">
    <property type="entry name" value="PRK00026.1"/>
    <property type="match status" value="1"/>
</dbReference>
<evidence type="ECO:0000259" key="17">
    <source>
        <dbReference type="Pfam" id="PF01746"/>
    </source>
</evidence>
<evidence type="ECO:0000256" key="4">
    <source>
        <dbReference type="ARBA" id="ARBA00011738"/>
    </source>
</evidence>
<dbReference type="InterPro" id="IPR002649">
    <property type="entry name" value="tRNA_m1G_MeTrfase_TrmD"/>
</dbReference>
<feature type="binding site" evidence="15">
    <location>
        <begin position="138"/>
        <end position="143"/>
    </location>
    <ligand>
        <name>S-adenosyl-L-methionine</name>
        <dbReference type="ChEBI" id="CHEBI:59789"/>
    </ligand>
</feature>
<dbReference type="EMBL" id="JACASI010000025">
    <property type="protein sequence ID" value="MCQ3829535.1"/>
    <property type="molecule type" value="Genomic_DNA"/>
</dbReference>
<gene>
    <name evidence="15 18" type="primary">trmD</name>
    <name evidence="18" type="ORF">HXX02_08750</name>
</gene>
<accession>A0ABT1P088</accession>
<dbReference type="Gene3D" id="1.10.1270.20">
    <property type="entry name" value="tRNA(m1g37)methyltransferase, domain 2"/>
    <property type="match status" value="1"/>
</dbReference>
<keyword evidence="9 15" id="KW-0808">Transferase</keyword>
<dbReference type="SUPFAM" id="SSF75217">
    <property type="entry name" value="alpha/beta knot"/>
    <property type="match status" value="1"/>
</dbReference>
<evidence type="ECO:0000256" key="1">
    <source>
        <dbReference type="ARBA" id="ARBA00002634"/>
    </source>
</evidence>
<dbReference type="PANTHER" id="PTHR46417:SF1">
    <property type="entry name" value="TRNA (GUANINE-N(1)-)-METHYLTRANSFERASE"/>
    <property type="match status" value="1"/>
</dbReference>
<evidence type="ECO:0000256" key="16">
    <source>
        <dbReference type="RuleBase" id="RU003464"/>
    </source>
</evidence>
<dbReference type="EC" id="2.1.1.228" evidence="5 15"/>
<keyword evidence="10 15" id="KW-0949">S-adenosyl-L-methionine</keyword>
<reference evidence="18" key="1">
    <citation type="thesis" date="2020" institute="Technische Universitat Dresden" country="Dresden, Germany">
        <title>The Agarolytic System of Microbulbifer elongatus PORT2, Isolated from Batu Karas, Pangandaran West Java Indonesia.</title>
        <authorList>
            <person name="Anggraeni S.R."/>
        </authorList>
    </citation>
    <scope>NUCLEOTIDE SEQUENCE</scope>
    <source>
        <strain evidence="18">PORT2</strain>
    </source>
</reference>
<feature type="domain" description="tRNA methyltransferase TRMD/TRM10-type" evidence="17">
    <location>
        <begin position="5"/>
        <end position="230"/>
    </location>
</feature>
<evidence type="ECO:0000256" key="3">
    <source>
        <dbReference type="ARBA" id="ARBA00007630"/>
    </source>
</evidence>
<comment type="catalytic activity">
    <reaction evidence="14 15 16">
        <text>guanosine(37) in tRNA + S-adenosyl-L-methionine = N(1)-methylguanosine(37) in tRNA + S-adenosyl-L-homocysteine + H(+)</text>
        <dbReference type="Rhea" id="RHEA:36899"/>
        <dbReference type="Rhea" id="RHEA-COMP:10145"/>
        <dbReference type="Rhea" id="RHEA-COMP:10147"/>
        <dbReference type="ChEBI" id="CHEBI:15378"/>
        <dbReference type="ChEBI" id="CHEBI:57856"/>
        <dbReference type="ChEBI" id="CHEBI:59789"/>
        <dbReference type="ChEBI" id="CHEBI:73542"/>
        <dbReference type="ChEBI" id="CHEBI:74269"/>
        <dbReference type="EC" id="2.1.1.228"/>
    </reaction>
</comment>
<dbReference type="PIRSF" id="PIRSF000386">
    <property type="entry name" value="tRNA_mtase"/>
    <property type="match status" value="1"/>
</dbReference>
<comment type="similarity">
    <text evidence="3 15 16">Belongs to the RNA methyltransferase TrmD family.</text>
</comment>
<evidence type="ECO:0000256" key="7">
    <source>
        <dbReference type="ARBA" id="ARBA00022490"/>
    </source>
</evidence>
<evidence type="ECO:0000256" key="8">
    <source>
        <dbReference type="ARBA" id="ARBA00022603"/>
    </source>
</evidence>
<dbReference type="NCBIfam" id="TIGR00088">
    <property type="entry name" value="trmD"/>
    <property type="match status" value="1"/>
</dbReference>
<evidence type="ECO:0000256" key="14">
    <source>
        <dbReference type="ARBA" id="ARBA00047783"/>
    </source>
</evidence>
<dbReference type="InterPro" id="IPR016009">
    <property type="entry name" value="tRNA_MeTrfase_TRMD/TRM10"/>
</dbReference>
<sequence length="255" mass="28133">MAAKRIALVSIFPEMFAALTDYGISGRAVKDGLLEVRCWNPRDFTSDRHRTVDDRPYGGGPGMVMLAEPLSQALQEARSWAEETGPTTSIYLSPQGRQLDQQGVEQLSGSGNLVLLAGRYEGIDERIVETLIDEEWSIGDYVLSGGELAAMVLVDAVTRLIPGALGHNLSAVEDSFAQGLLDCPHYTRPEEFAGRSVPEVLLSGNHEKIRRWRLKQALGRTQQRRPDLLESLALSPEQAQLLDEFLQESGSEEQN</sequence>
<dbReference type="Gene3D" id="3.40.1280.10">
    <property type="match status" value="1"/>
</dbReference>
<evidence type="ECO:0000256" key="6">
    <source>
        <dbReference type="ARBA" id="ARBA00014679"/>
    </source>
</evidence>
<evidence type="ECO:0000256" key="5">
    <source>
        <dbReference type="ARBA" id="ARBA00012807"/>
    </source>
</evidence>
<dbReference type="HAMAP" id="MF_00605">
    <property type="entry name" value="TrmD"/>
    <property type="match status" value="1"/>
</dbReference>
<evidence type="ECO:0000313" key="18">
    <source>
        <dbReference type="EMBL" id="MCQ3829535.1"/>
    </source>
</evidence>
<comment type="subcellular location">
    <subcellularLocation>
        <location evidence="2 15 16">Cytoplasm</location>
    </subcellularLocation>
</comment>
<evidence type="ECO:0000256" key="10">
    <source>
        <dbReference type="ARBA" id="ARBA00022691"/>
    </source>
</evidence>